<evidence type="ECO:0000313" key="4">
    <source>
        <dbReference type="Proteomes" id="UP001634007"/>
    </source>
</evidence>
<dbReference type="PANTHER" id="PTHR36782:SF1">
    <property type="entry name" value="CALCIUM UNIPORTER PROTEIN"/>
    <property type="match status" value="1"/>
</dbReference>
<comment type="caution">
    <text evidence="3">The sequence shown here is derived from an EMBL/GenBank/DDBJ whole genome shotgun (WGS) entry which is preliminary data.</text>
</comment>
<accession>A0ABD3KT48</accession>
<evidence type="ECO:0000259" key="2">
    <source>
        <dbReference type="Pfam" id="PF25418"/>
    </source>
</evidence>
<organism evidence="3 4">
    <name type="scientific">Eucalyptus globulus</name>
    <name type="common">Tasmanian blue gum</name>
    <dbReference type="NCBI Taxonomy" id="34317"/>
    <lineage>
        <taxon>Eukaryota</taxon>
        <taxon>Viridiplantae</taxon>
        <taxon>Streptophyta</taxon>
        <taxon>Embryophyta</taxon>
        <taxon>Tracheophyta</taxon>
        <taxon>Spermatophyta</taxon>
        <taxon>Magnoliopsida</taxon>
        <taxon>eudicotyledons</taxon>
        <taxon>Gunneridae</taxon>
        <taxon>Pentapetalae</taxon>
        <taxon>rosids</taxon>
        <taxon>malvids</taxon>
        <taxon>Myrtales</taxon>
        <taxon>Myrtaceae</taxon>
        <taxon>Myrtoideae</taxon>
        <taxon>Eucalypteae</taxon>
        <taxon>Eucalyptus</taxon>
    </lineage>
</organism>
<gene>
    <name evidence="3" type="ORF">ACJRO7_018265</name>
</gene>
<proteinExistence type="predicted"/>
<dbReference type="PANTHER" id="PTHR36782">
    <property type="entry name" value="BNAC03G62080D PROTEIN"/>
    <property type="match status" value="1"/>
</dbReference>
<reference evidence="3 4" key="1">
    <citation type="submission" date="2024-11" db="EMBL/GenBank/DDBJ databases">
        <title>Chromosome-level genome assembly of Eucalyptus globulus Labill. provides insights into its genome evolution.</title>
        <authorList>
            <person name="Li X."/>
        </authorList>
    </citation>
    <scope>NUCLEOTIDE SEQUENCE [LARGE SCALE GENOMIC DNA]</scope>
    <source>
        <strain evidence="3">CL2024</strain>
        <tissue evidence="3">Fresh tender leaves</tissue>
    </source>
</reference>
<feature type="domain" description="DUF7890" evidence="2">
    <location>
        <begin position="105"/>
        <end position="149"/>
    </location>
</feature>
<protein>
    <recommendedName>
        <fullName evidence="2">DUF7890 domain-containing protein</fullName>
    </recommendedName>
</protein>
<feature type="region of interest" description="Disordered" evidence="1">
    <location>
        <begin position="151"/>
        <end position="173"/>
    </location>
</feature>
<name>A0ABD3KT48_EUCGL</name>
<keyword evidence="4" id="KW-1185">Reference proteome</keyword>
<dbReference type="InterPro" id="IPR057212">
    <property type="entry name" value="DUF7890"/>
</dbReference>
<dbReference type="Proteomes" id="UP001634007">
    <property type="component" value="Unassembled WGS sequence"/>
</dbReference>
<dbReference type="Pfam" id="PF25418">
    <property type="entry name" value="DUF7890"/>
    <property type="match status" value="1"/>
</dbReference>
<evidence type="ECO:0000313" key="3">
    <source>
        <dbReference type="EMBL" id="KAL3742930.1"/>
    </source>
</evidence>
<sequence>MSSFGPVSRTVHQSESPALASAFPMALFRNKNCPVLPFFTSCLDARSLGEHGHKAAEEQAKSASPVYRDELSKVKRKMGRREMAPDAEKGRFCGEPIAGEKKVAVRVKVKMTKREAARLLGKCGDGGVLEFRDVARVLVQIPMSHVSVVSGTRPNDGVVGELKSIPEEDEGRV</sequence>
<evidence type="ECO:0000256" key="1">
    <source>
        <dbReference type="SAM" id="MobiDB-lite"/>
    </source>
</evidence>
<dbReference type="EMBL" id="JBJKBG010000004">
    <property type="protein sequence ID" value="KAL3742930.1"/>
    <property type="molecule type" value="Genomic_DNA"/>
</dbReference>
<dbReference type="AlphaFoldDB" id="A0ABD3KT48"/>